<evidence type="ECO:0008006" key="9">
    <source>
        <dbReference type="Google" id="ProtNLM"/>
    </source>
</evidence>
<dbReference type="Gene3D" id="3.40.50.300">
    <property type="entry name" value="P-loop containing nucleotide triphosphate hydrolases"/>
    <property type="match status" value="1"/>
</dbReference>
<keyword evidence="4" id="KW-0067">ATP-binding</keyword>
<dbReference type="Pfam" id="PF10609">
    <property type="entry name" value="ParA"/>
    <property type="match status" value="1"/>
</dbReference>
<dbReference type="GO" id="GO:0046872">
    <property type="term" value="F:metal ion binding"/>
    <property type="evidence" value="ECO:0007669"/>
    <property type="project" value="UniProtKB-KW"/>
</dbReference>
<dbReference type="GO" id="GO:0016226">
    <property type="term" value="P:iron-sulfur cluster assembly"/>
    <property type="evidence" value="ECO:0007669"/>
    <property type="project" value="InterPro"/>
</dbReference>
<dbReference type="CDD" id="cd02037">
    <property type="entry name" value="Mrp_NBP35"/>
    <property type="match status" value="1"/>
</dbReference>
<keyword evidence="1" id="KW-0004">4Fe-4S</keyword>
<dbReference type="InterPro" id="IPR033756">
    <property type="entry name" value="YlxH/NBP35"/>
</dbReference>
<dbReference type="STRING" id="53468.A0A0R3U816"/>
<evidence type="ECO:0000256" key="4">
    <source>
        <dbReference type="ARBA" id="ARBA00022840"/>
    </source>
</evidence>
<dbReference type="Proteomes" id="UP000267029">
    <property type="component" value="Unassembled WGS sequence"/>
</dbReference>
<dbReference type="GO" id="GO:0003676">
    <property type="term" value="F:nucleic acid binding"/>
    <property type="evidence" value="ECO:0007669"/>
    <property type="project" value="InterPro"/>
</dbReference>
<organism evidence="7 8">
    <name type="scientific">Mesocestoides corti</name>
    <name type="common">Flatworm</name>
    <dbReference type="NCBI Taxonomy" id="53468"/>
    <lineage>
        <taxon>Eukaryota</taxon>
        <taxon>Metazoa</taxon>
        <taxon>Spiralia</taxon>
        <taxon>Lophotrochozoa</taxon>
        <taxon>Platyhelminthes</taxon>
        <taxon>Cestoda</taxon>
        <taxon>Eucestoda</taxon>
        <taxon>Cyclophyllidea</taxon>
        <taxon>Mesocestoididae</taxon>
        <taxon>Mesocestoides</taxon>
    </lineage>
</organism>
<evidence type="ECO:0000256" key="6">
    <source>
        <dbReference type="ARBA" id="ARBA00023014"/>
    </source>
</evidence>
<protein>
    <recommendedName>
        <fullName evidence="9">Cytosolic Fe-S cluster assembly factor NUBP2 homolog</fullName>
    </recommendedName>
</protein>
<dbReference type="OrthoDB" id="1741334at2759"/>
<dbReference type="EMBL" id="UXSR01000586">
    <property type="protein sequence ID" value="VDD76992.1"/>
    <property type="molecule type" value="Genomic_DNA"/>
</dbReference>
<evidence type="ECO:0000313" key="7">
    <source>
        <dbReference type="EMBL" id="VDD76992.1"/>
    </source>
</evidence>
<evidence type="ECO:0000256" key="1">
    <source>
        <dbReference type="ARBA" id="ARBA00022485"/>
    </source>
</evidence>
<dbReference type="PANTHER" id="PTHR23264:SF19">
    <property type="entry name" value="CYTOSOLIC FE-S CLUSTER ASSEMBLY FACTOR NUBP2"/>
    <property type="match status" value="1"/>
</dbReference>
<dbReference type="InterPro" id="IPR027417">
    <property type="entry name" value="P-loop_NTPase"/>
</dbReference>
<keyword evidence="2" id="KW-0479">Metal-binding</keyword>
<dbReference type="SUPFAM" id="SSF52540">
    <property type="entry name" value="P-loop containing nucleoside triphosphate hydrolases"/>
    <property type="match status" value="1"/>
</dbReference>
<dbReference type="AlphaFoldDB" id="A0A0R3U816"/>
<keyword evidence="6" id="KW-0411">Iron-sulfur</keyword>
<dbReference type="PANTHER" id="PTHR23264">
    <property type="entry name" value="NUCLEOTIDE-BINDING PROTEIN NBP35 YEAST -RELATED"/>
    <property type="match status" value="1"/>
</dbReference>
<dbReference type="InterPro" id="IPR019591">
    <property type="entry name" value="Mrp/NBP35_ATP-bd"/>
</dbReference>
<accession>A0A0R3U816</accession>
<name>A0A0R3U816_MESCO</name>
<dbReference type="SUPFAM" id="SSF54928">
    <property type="entry name" value="RNA-binding domain, RBD"/>
    <property type="match status" value="1"/>
</dbReference>
<gene>
    <name evidence="7" type="ORF">MCOS_LOCUS2995</name>
</gene>
<dbReference type="HAMAP" id="MF_02040">
    <property type="entry name" value="Mrp_NBP35"/>
    <property type="match status" value="1"/>
</dbReference>
<evidence type="ECO:0000256" key="3">
    <source>
        <dbReference type="ARBA" id="ARBA00022741"/>
    </source>
</evidence>
<evidence type="ECO:0000256" key="2">
    <source>
        <dbReference type="ARBA" id="ARBA00022723"/>
    </source>
</evidence>
<reference evidence="7 8" key="1">
    <citation type="submission" date="2018-10" db="EMBL/GenBank/DDBJ databases">
        <authorList>
            <consortium name="Pathogen Informatics"/>
        </authorList>
    </citation>
    <scope>NUCLEOTIDE SEQUENCE [LARGE SCALE GENOMIC DNA]</scope>
</reference>
<evidence type="ECO:0000256" key="5">
    <source>
        <dbReference type="ARBA" id="ARBA00023004"/>
    </source>
</evidence>
<keyword evidence="3" id="KW-0547">Nucleotide-binding</keyword>
<evidence type="ECO:0000313" key="8">
    <source>
        <dbReference type="Proteomes" id="UP000267029"/>
    </source>
</evidence>
<keyword evidence="8" id="KW-1185">Reference proteome</keyword>
<dbReference type="GO" id="GO:0005524">
    <property type="term" value="F:ATP binding"/>
    <property type="evidence" value="ECO:0007669"/>
    <property type="project" value="UniProtKB-KW"/>
</dbReference>
<dbReference type="InterPro" id="IPR035979">
    <property type="entry name" value="RBD_domain_sf"/>
</dbReference>
<sequence>MKGGFCFVTFEDEESVIYACSLFEGVTLFDYELNIKPRQGSKYSNSKIESIPPYTTNLQRRPSNSSHADSSLRDSFHVKYSNRYLPVPYLVFIRTQMEGGIGRVRGVFVVVSGKGGVGKSTLTCLLAIGLTKKGFKVGVLDVDLCGPSIPRILGLESACVRIQQCSDGWLPVAADTVSQNLLVMSIGFLLPDKESAVIWRGPRKTSMIDQFLSKVCWGELDALIIDTPPGTSDEHISVIEKIREYALDRFRGAIVVTTPQRVSICDVRRQLTFCEKLQLPVLGIVENMSGVQCPKCMETVNLFSSGGGEALAQERMVHFLGRMPLDPRLMSLADSAAPFSEKSQLDLLTESNAITHILERCFGII</sequence>
<proteinExistence type="inferred from homology"/>
<keyword evidence="5" id="KW-0408">Iron</keyword>
<dbReference type="GO" id="GO:0005829">
    <property type="term" value="C:cytosol"/>
    <property type="evidence" value="ECO:0007669"/>
    <property type="project" value="TreeGrafter"/>
</dbReference>
<dbReference type="GO" id="GO:0140663">
    <property type="term" value="F:ATP-dependent FeS chaperone activity"/>
    <property type="evidence" value="ECO:0007669"/>
    <property type="project" value="InterPro"/>
</dbReference>
<dbReference type="GO" id="GO:0051539">
    <property type="term" value="F:4 iron, 4 sulfur cluster binding"/>
    <property type="evidence" value="ECO:0007669"/>
    <property type="project" value="UniProtKB-KW"/>
</dbReference>